<protein>
    <submittedName>
        <fullName evidence="2">Uncharacterized protein</fullName>
    </submittedName>
</protein>
<dbReference type="RefSeq" id="WP_248935879.1">
    <property type="nucleotide sequence ID" value="NZ_JAKILF010000003.1"/>
</dbReference>
<organism evidence="2 3">
    <name type="scientific">Shewanella submarina</name>
    <dbReference type="NCBI Taxonomy" id="2016376"/>
    <lineage>
        <taxon>Bacteria</taxon>
        <taxon>Pseudomonadati</taxon>
        <taxon>Pseudomonadota</taxon>
        <taxon>Gammaproteobacteria</taxon>
        <taxon>Alteromonadales</taxon>
        <taxon>Shewanellaceae</taxon>
        <taxon>Shewanella</taxon>
    </lineage>
</organism>
<comment type="caution">
    <text evidence="2">The sequence shown here is derived from an EMBL/GenBank/DDBJ whole genome shotgun (WGS) entry which is preliminary data.</text>
</comment>
<feature type="coiled-coil region" evidence="1">
    <location>
        <begin position="18"/>
        <end position="48"/>
    </location>
</feature>
<accession>A0ABV7GAY1</accession>
<dbReference type="EMBL" id="JBHRTD010000012">
    <property type="protein sequence ID" value="MFC3138689.1"/>
    <property type="molecule type" value="Genomic_DNA"/>
</dbReference>
<gene>
    <name evidence="2" type="ORF">ACFOE0_10875</name>
</gene>
<reference evidence="3" key="1">
    <citation type="journal article" date="2019" name="Int. J. Syst. Evol. Microbiol.">
        <title>The Global Catalogue of Microorganisms (GCM) 10K type strain sequencing project: providing services to taxonomists for standard genome sequencing and annotation.</title>
        <authorList>
            <consortium name="The Broad Institute Genomics Platform"/>
            <consortium name="The Broad Institute Genome Sequencing Center for Infectious Disease"/>
            <person name="Wu L."/>
            <person name="Ma J."/>
        </authorList>
    </citation>
    <scope>NUCLEOTIDE SEQUENCE [LARGE SCALE GENOMIC DNA]</scope>
    <source>
        <strain evidence="3">KCTC 52277</strain>
    </source>
</reference>
<dbReference type="Proteomes" id="UP001595621">
    <property type="component" value="Unassembled WGS sequence"/>
</dbReference>
<sequence length="501" mass="55327">MTKRDEQVSAMLVQRHQLEQSENKISELDAALNVLQQSQESNRNALDQALADLDGILVAQGIDTEGTAVIDVSFELQELAQSIEFTKSQPKVAQVSTLDMLEFSEDMSWTDYQRSVEQYASRNNVDLSADPFKALMSPIQRIELEKRIKEEFTIKNAQCDKYDYLIAGTCGVIGGLIDVFFIGMPDEGILTKVTDSAVDSAVEKFAGACGWEGAREGGHSTKSAIGFLERNFKVNYDQATTFGKNGTDGAVVNLSPKNHHLKSLGHSPDLIGLFFSILNQFTDTSTFISNGQIITIDTKTHELKGGNFIAKVFSGFANWLGHLFSDMAGSSGASGRGAGIPIPFYNLLLLLDVGEFGQHKQSFATVATQVFEKGYDLRHGVAMAIPVLITELLTRLMWACKQRFYHKSPWKECIPSASNPELRRMLLVAHGTLCMIDAGDAALRTGGDIIQFLLRTNIIGWARFGSLALKEVYAWHNAGHIDTEAVDEYLDTEYKKMLRQA</sequence>
<proteinExistence type="predicted"/>
<name>A0ABV7GAY1_9GAMM</name>
<evidence type="ECO:0000313" key="3">
    <source>
        <dbReference type="Proteomes" id="UP001595621"/>
    </source>
</evidence>
<evidence type="ECO:0000256" key="1">
    <source>
        <dbReference type="SAM" id="Coils"/>
    </source>
</evidence>
<keyword evidence="3" id="KW-1185">Reference proteome</keyword>
<keyword evidence="1" id="KW-0175">Coiled coil</keyword>
<evidence type="ECO:0000313" key="2">
    <source>
        <dbReference type="EMBL" id="MFC3138689.1"/>
    </source>
</evidence>